<evidence type="ECO:0000259" key="13">
    <source>
        <dbReference type="Pfam" id="PF00133"/>
    </source>
</evidence>
<dbReference type="OrthoDB" id="9810365at2"/>
<accession>A0A1M5X5W2</accession>
<dbReference type="AlphaFoldDB" id="A0A1M5X5W2"/>
<evidence type="ECO:0000256" key="5">
    <source>
        <dbReference type="ARBA" id="ARBA00022741"/>
    </source>
</evidence>
<dbReference type="FunFam" id="3.90.740.10:FF:000005">
    <property type="entry name" value="Valine--tRNA ligase, mitochondrial"/>
    <property type="match status" value="1"/>
</dbReference>
<dbReference type="FunFam" id="1.10.730.10:FF:000014">
    <property type="entry name" value="Valine--tRNA ligase"/>
    <property type="match status" value="1"/>
</dbReference>
<evidence type="ECO:0000256" key="9">
    <source>
        <dbReference type="ARBA" id="ARBA00023146"/>
    </source>
</evidence>
<dbReference type="FunFam" id="3.40.50.620:FF:000032">
    <property type="entry name" value="Valine--tRNA ligase"/>
    <property type="match status" value="1"/>
</dbReference>
<evidence type="ECO:0000256" key="1">
    <source>
        <dbReference type="ARBA" id="ARBA00004496"/>
    </source>
</evidence>
<dbReference type="SUPFAM" id="SSF50677">
    <property type="entry name" value="ValRS/IleRS/LeuRS editing domain"/>
    <property type="match status" value="1"/>
</dbReference>
<dbReference type="InterPro" id="IPR019499">
    <property type="entry name" value="Val-tRNA_synth_tRNA-bd"/>
</dbReference>
<dbReference type="FunFam" id="1.10.287.380:FF:000001">
    <property type="entry name" value="Valine--tRNA ligase"/>
    <property type="match status" value="1"/>
</dbReference>
<keyword evidence="7 12" id="KW-0648">Protein biosynthesis</keyword>
<dbReference type="InterPro" id="IPR014729">
    <property type="entry name" value="Rossmann-like_a/b/a_fold"/>
</dbReference>
<comment type="domain">
    <text evidence="12">ValRS has two distinct active sites: one for aminoacylation and one for editing. The misactivated threonine is translocated from the active site to the editing site.</text>
</comment>
<dbReference type="FunFam" id="3.40.50.620:FF:000098">
    <property type="entry name" value="Valine--tRNA ligase"/>
    <property type="match status" value="1"/>
</dbReference>
<sequence length="892" mass="101385">MTETSAPKELSKSYEFTDVEQKWLDTWEAQHCFAARMEPDKPSFSIVIPPPNVTGVLHVGHALNNTMQDILTRYHRMCGDNTLWVPGTDHAGIATQNVVERQLASEGLSRHDLGRDAFVERVWEWRREKGGTIINQLKRLGCSCDWSRERFTMDEGLSQAVREVFVRLYKEGLIYKGDYIVNWCPRCLTALADDEVEHEPSQGKLYHLRYPLVDGSGELVVATTRPETMLGDTGVAVNPNDPRYAGLAGKQVELPLTGRVIPVVFDEHVQMDFGTGALKVTPSHDRDDYEIGRRHNLAMCKVMDDHGVMNEKAGSYAGLDRFACRKKIVADLESQGYLVTVEDYPHAVGQCYRCKTVVEPTTSLQWFVSVRPLADAAVAAVREERIKIYPKTWYNTFYSWMDNIRDWCISRQIWWGHRIPAWTCTACGEMIVDTIDPERCPSCGSTELVQETDVLDTWFSSALWPFSTMGWPEKTRELATFYPTSILVTSFDILFFWVARMMMMGIHFMEEVPFHDVYLHALVRDKHGKKMSKSTGNVIDPLQVMGVYGTDAVRFTLAAFAAQGREIRLDEERIEGYRFFINKLWNAARFALMHVGSSDPGITAVVEQPERLGLAHRWILSRTARTIDQVRRGLDEYHFNDVASANYQFIWHEFCDWYLEWIKSELFSREEQTRNQARGVLLTVLETIVGLMHPITPFVTEEIWSVLPGERPVLMLQPYPERHREWLDEAAERDMELLMGVIGGIRNIRAEANVHPSQKLEAFVTNVGEDAAALITTYTPAITELARLGSLTIAPPGAKPADAATYIYNDIEIYVPLKGLVDIAGERDKLQRERAKVEIDLKKVSGKLGNEKFLANAPAEIVAKEQEKQRELEARLARISEAEQRLAAIAGN</sequence>
<evidence type="ECO:0000259" key="15">
    <source>
        <dbReference type="Pfam" id="PF10458"/>
    </source>
</evidence>
<keyword evidence="8 12" id="KW-0175">Coiled coil</keyword>
<evidence type="ECO:0000313" key="17">
    <source>
        <dbReference type="Proteomes" id="UP000184139"/>
    </source>
</evidence>
<evidence type="ECO:0000256" key="8">
    <source>
        <dbReference type="ARBA" id="ARBA00023054"/>
    </source>
</evidence>
<evidence type="ECO:0000256" key="7">
    <source>
        <dbReference type="ARBA" id="ARBA00022917"/>
    </source>
</evidence>
<dbReference type="InterPro" id="IPR001412">
    <property type="entry name" value="aa-tRNA-synth_I_CS"/>
</dbReference>
<dbReference type="PROSITE" id="PS00178">
    <property type="entry name" value="AA_TRNA_LIGASE_I"/>
    <property type="match status" value="1"/>
</dbReference>
<comment type="similarity">
    <text evidence="11 12">Belongs to the class-I aminoacyl-tRNA synthetase family. ValS type 1 subfamily.</text>
</comment>
<keyword evidence="9 12" id="KW-0030">Aminoacyl-tRNA synthetase</keyword>
<evidence type="ECO:0000256" key="10">
    <source>
        <dbReference type="ARBA" id="ARBA00047552"/>
    </source>
</evidence>
<dbReference type="PANTHER" id="PTHR11946:SF93">
    <property type="entry name" value="VALINE--TRNA LIGASE, CHLOROPLASTIC_MITOCHONDRIAL 2"/>
    <property type="match status" value="1"/>
</dbReference>
<evidence type="ECO:0000256" key="3">
    <source>
        <dbReference type="ARBA" id="ARBA00022490"/>
    </source>
</evidence>
<dbReference type="InterPro" id="IPR009008">
    <property type="entry name" value="Val/Leu/Ile-tRNA-synth_edit"/>
</dbReference>
<dbReference type="InterPro" id="IPR009080">
    <property type="entry name" value="tRNAsynth_Ia_anticodon-bd"/>
</dbReference>
<dbReference type="GO" id="GO:0005829">
    <property type="term" value="C:cytosol"/>
    <property type="evidence" value="ECO:0007669"/>
    <property type="project" value="TreeGrafter"/>
</dbReference>
<dbReference type="InterPro" id="IPR037118">
    <property type="entry name" value="Val-tRNA_synth_C_sf"/>
</dbReference>
<feature type="domain" description="Valyl-tRNA synthetase tRNA-binding arm" evidence="15">
    <location>
        <begin position="822"/>
        <end position="886"/>
    </location>
</feature>
<comment type="domain">
    <text evidence="12">The C-terminal coiled-coil domain is crucial for aminoacylation activity.</text>
</comment>
<dbReference type="Pfam" id="PF08264">
    <property type="entry name" value="Anticodon_1"/>
    <property type="match status" value="1"/>
</dbReference>
<protein>
    <recommendedName>
        <fullName evidence="12">Valine--tRNA ligase</fullName>
        <ecNumber evidence="12">6.1.1.9</ecNumber>
    </recommendedName>
    <alternativeName>
        <fullName evidence="12">Valyl-tRNA synthetase</fullName>
        <shortName evidence="12">ValRS</shortName>
    </alternativeName>
</protein>
<dbReference type="InterPro" id="IPR002303">
    <property type="entry name" value="Valyl-tRNA_ligase"/>
</dbReference>
<dbReference type="Pfam" id="PF00133">
    <property type="entry name" value="tRNA-synt_1"/>
    <property type="match status" value="1"/>
</dbReference>
<gene>
    <name evidence="12" type="primary">valS</name>
    <name evidence="16" type="ORF">SAMN02745124_02775</name>
</gene>
<comment type="function">
    <text evidence="12">Catalyzes the attachment of valine to tRNA(Val). As ValRS can inadvertently accommodate and process structurally similar amino acids such as threonine, to avoid such errors, it has a 'posttransfer' editing activity that hydrolyzes mischarged Thr-tRNA(Val) in a tRNA-dependent manner.</text>
</comment>
<name>A0A1M5X5W2_9BACT</name>
<dbReference type="InterPro" id="IPR002300">
    <property type="entry name" value="aa-tRNA-synth_Ia"/>
</dbReference>
<organism evidence="16 17">
    <name type="scientific">Desulfofustis glycolicus DSM 9705</name>
    <dbReference type="NCBI Taxonomy" id="1121409"/>
    <lineage>
        <taxon>Bacteria</taxon>
        <taxon>Pseudomonadati</taxon>
        <taxon>Thermodesulfobacteriota</taxon>
        <taxon>Desulfobulbia</taxon>
        <taxon>Desulfobulbales</taxon>
        <taxon>Desulfocapsaceae</taxon>
        <taxon>Desulfofustis</taxon>
    </lineage>
</organism>
<dbReference type="CDD" id="cd00817">
    <property type="entry name" value="ValRS_core"/>
    <property type="match status" value="1"/>
</dbReference>
<dbReference type="InterPro" id="IPR010978">
    <property type="entry name" value="tRNA-bd_arm"/>
</dbReference>
<dbReference type="Gene3D" id="1.10.287.380">
    <property type="entry name" value="Valyl-tRNA synthetase, C-terminal domain"/>
    <property type="match status" value="1"/>
</dbReference>
<dbReference type="Gene3D" id="1.10.730.10">
    <property type="entry name" value="Isoleucyl-tRNA Synthetase, Domain 1"/>
    <property type="match status" value="1"/>
</dbReference>
<evidence type="ECO:0000313" key="16">
    <source>
        <dbReference type="EMBL" id="SHH95032.1"/>
    </source>
</evidence>
<dbReference type="Pfam" id="PF10458">
    <property type="entry name" value="Val_tRNA-synt_C"/>
    <property type="match status" value="1"/>
</dbReference>
<dbReference type="EMBL" id="FQXS01000017">
    <property type="protein sequence ID" value="SHH95032.1"/>
    <property type="molecule type" value="Genomic_DNA"/>
</dbReference>
<dbReference type="GO" id="GO:0005524">
    <property type="term" value="F:ATP binding"/>
    <property type="evidence" value="ECO:0007669"/>
    <property type="project" value="UniProtKB-UniRule"/>
</dbReference>
<dbReference type="SUPFAM" id="SSF46589">
    <property type="entry name" value="tRNA-binding arm"/>
    <property type="match status" value="1"/>
</dbReference>
<keyword evidence="17" id="KW-1185">Reference proteome</keyword>
<feature type="domain" description="Methionyl/Valyl/Leucyl/Isoleucyl-tRNA synthetase anticodon-binding" evidence="14">
    <location>
        <begin position="617"/>
        <end position="762"/>
    </location>
</feature>
<dbReference type="SUPFAM" id="SSF47323">
    <property type="entry name" value="Anticodon-binding domain of a subclass of class I aminoacyl-tRNA synthetases"/>
    <property type="match status" value="1"/>
</dbReference>
<keyword evidence="4 12" id="KW-0436">Ligase</keyword>
<dbReference type="NCBIfam" id="TIGR00422">
    <property type="entry name" value="valS"/>
    <property type="match status" value="1"/>
</dbReference>
<evidence type="ECO:0000256" key="6">
    <source>
        <dbReference type="ARBA" id="ARBA00022840"/>
    </source>
</evidence>
<dbReference type="Gene3D" id="3.40.50.620">
    <property type="entry name" value="HUPs"/>
    <property type="match status" value="2"/>
</dbReference>
<dbReference type="NCBIfam" id="NF004349">
    <property type="entry name" value="PRK05729.1"/>
    <property type="match status" value="1"/>
</dbReference>
<comment type="subcellular location">
    <subcellularLocation>
        <location evidence="1 12">Cytoplasm</location>
    </subcellularLocation>
</comment>
<dbReference type="GO" id="GO:0004832">
    <property type="term" value="F:valine-tRNA ligase activity"/>
    <property type="evidence" value="ECO:0007669"/>
    <property type="project" value="UniProtKB-UniRule"/>
</dbReference>
<dbReference type="PRINTS" id="PR00986">
    <property type="entry name" value="TRNASYNTHVAL"/>
</dbReference>
<reference evidence="16 17" key="1">
    <citation type="submission" date="2016-11" db="EMBL/GenBank/DDBJ databases">
        <authorList>
            <person name="Jaros S."/>
            <person name="Januszkiewicz K."/>
            <person name="Wedrychowicz H."/>
        </authorList>
    </citation>
    <scope>NUCLEOTIDE SEQUENCE [LARGE SCALE GENOMIC DNA]</scope>
    <source>
        <strain evidence="16 17">DSM 9705</strain>
    </source>
</reference>
<keyword evidence="6 12" id="KW-0067">ATP-binding</keyword>
<feature type="short sequence motif" description="'KMSKS' region" evidence="12">
    <location>
        <begin position="530"/>
        <end position="534"/>
    </location>
</feature>
<dbReference type="Proteomes" id="UP000184139">
    <property type="component" value="Unassembled WGS sequence"/>
</dbReference>
<dbReference type="HAMAP" id="MF_02004">
    <property type="entry name" value="Val_tRNA_synth_type1"/>
    <property type="match status" value="1"/>
</dbReference>
<evidence type="ECO:0000256" key="12">
    <source>
        <dbReference type="HAMAP-Rule" id="MF_02004"/>
    </source>
</evidence>
<dbReference type="EC" id="6.1.1.9" evidence="12"/>
<dbReference type="SUPFAM" id="SSF52374">
    <property type="entry name" value="Nucleotidylyl transferase"/>
    <property type="match status" value="1"/>
</dbReference>
<feature type="domain" description="Aminoacyl-tRNA synthetase class Ia" evidence="13">
    <location>
        <begin position="22"/>
        <end position="570"/>
    </location>
</feature>
<proteinExistence type="inferred from homology"/>
<keyword evidence="3 12" id="KW-0963">Cytoplasm</keyword>
<comment type="subunit">
    <text evidence="2 12">Monomer.</text>
</comment>
<dbReference type="RefSeq" id="WP_073377016.1">
    <property type="nucleotide sequence ID" value="NZ_FQXS01000017.1"/>
</dbReference>
<evidence type="ECO:0000259" key="14">
    <source>
        <dbReference type="Pfam" id="PF08264"/>
    </source>
</evidence>
<dbReference type="InterPro" id="IPR013155">
    <property type="entry name" value="M/V/L/I-tRNA-synth_anticd-bd"/>
</dbReference>
<dbReference type="CDD" id="cd07962">
    <property type="entry name" value="Anticodon_Ia_Val"/>
    <property type="match status" value="1"/>
</dbReference>
<dbReference type="GO" id="GO:0006438">
    <property type="term" value="P:valyl-tRNA aminoacylation"/>
    <property type="evidence" value="ECO:0007669"/>
    <property type="project" value="UniProtKB-UniRule"/>
</dbReference>
<evidence type="ECO:0000256" key="4">
    <source>
        <dbReference type="ARBA" id="ARBA00022598"/>
    </source>
</evidence>
<feature type="coiled-coil region" evidence="12">
    <location>
        <begin position="820"/>
        <end position="885"/>
    </location>
</feature>
<comment type="catalytic activity">
    <reaction evidence="10 12">
        <text>tRNA(Val) + L-valine + ATP = L-valyl-tRNA(Val) + AMP + diphosphate</text>
        <dbReference type="Rhea" id="RHEA:10704"/>
        <dbReference type="Rhea" id="RHEA-COMP:9672"/>
        <dbReference type="Rhea" id="RHEA-COMP:9708"/>
        <dbReference type="ChEBI" id="CHEBI:30616"/>
        <dbReference type="ChEBI" id="CHEBI:33019"/>
        <dbReference type="ChEBI" id="CHEBI:57762"/>
        <dbReference type="ChEBI" id="CHEBI:78442"/>
        <dbReference type="ChEBI" id="CHEBI:78537"/>
        <dbReference type="ChEBI" id="CHEBI:456215"/>
        <dbReference type="EC" id="6.1.1.9"/>
    </reaction>
</comment>
<dbReference type="STRING" id="1121409.SAMN02745124_02775"/>
<keyword evidence="5 12" id="KW-0547">Nucleotide-binding</keyword>
<feature type="binding site" evidence="12">
    <location>
        <position position="533"/>
    </location>
    <ligand>
        <name>ATP</name>
        <dbReference type="ChEBI" id="CHEBI:30616"/>
    </ligand>
</feature>
<dbReference type="GO" id="GO:0002161">
    <property type="term" value="F:aminoacyl-tRNA deacylase activity"/>
    <property type="evidence" value="ECO:0007669"/>
    <property type="project" value="InterPro"/>
</dbReference>
<evidence type="ECO:0000256" key="2">
    <source>
        <dbReference type="ARBA" id="ARBA00011245"/>
    </source>
</evidence>
<dbReference type="InterPro" id="IPR033705">
    <property type="entry name" value="Anticodon_Ia_Val"/>
</dbReference>
<evidence type="ECO:0000256" key="11">
    <source>
        <dbReference type="ARBA" id="ARBA00060830"/>
    </source>
</evidence>
<dbReference type="PANTHER" id="PTHR11946">
    <property type="entry name" value="VALYL-TRNA SYNTHETASES"/>
    <property type="match status" value="1"/>
</dbReference>
<feature type="short sequence motif" description="'HIGH' region" evidence="12">
    <location>
        <begin position="51"/>
        <end position="61"/>
    </location>
</feature>